<protein>
    <submittedName>
        <fullName evidence="2">Uncharacterized protein</fullName>
    </submittedName>
</protein>
<reference evidence="2 3" key="1">
    <citation type="submission" date="2021-01" db="EMBL/GenBank/DDBJ databases">
        <title>Roseomonas sp. nov, a bacterium isolated from an oil production mixture in Yumen Oilfield.</title>
        <authorList>
            <person name="Wu D."/>
        </authorList>
    </citation>
    <scope>NUCLEOTIDE SEQUENCE [LARGE SCALE GENOMIC DNA]</scope>
    <source>
        <strain evidence="2 3">ROY-5-3</strain>
    </source>
</reference>
<comment type="caution">
    <text evidence="2">The sequence shown here is derived from an EMBL/GenBank/DDBJ whole genome shotgun (WGS) entry which is preliminary data.</text>
</comment>
<dbReference type="RefSeq" id="WP_216874851.1">
    <property type="nucleotide sequence ID" value="NZ_JAERQM010000002.1"/>
</dbReference>
<accession>A0ABS6H5R8</accession>
<gene>
    <name evidence="2" type="ORF">JJQ90_10000</name>
</gene>
<name>A0ABS6H5R8_9PROT</name>
<dbReference type="EMBL" id="JAERQM010000002">
    <property type="protein sequence ID" value="MBU8544038.1"/>
    <property type="molecule type" value="Genomic_DNA"/>
</dbReference>
<feature type="region of interest" description="Disordered" evidence="1">
    <location>
        <begin position="23"/>
        <end position="44"/>
    </location>
</feature>
<keyword evidence="3" id="KW-1185">Reference proteome</keyword>
<evidence type="ECO:0000256" key="1">
    <source>
        <dbReference type="SAM" id="MobiDB-lite"/>
    </source>
</evidence>
<evidence type="ECO:0000313" key="3">
    <source>
        <dbReference type="Proteomes" id="UP000689967"/>
    </source>
</evidence>
<proteinExistence type="predicted"/>
<evidence type="ECO:0000313" key="2">
    <source>
        <dbReference type="EMBL" id="MBU8544038.1"/>
    </source>
</evidence>
<sequence length="81" mass="8233">MGGLFKAPQPVVSAEDTNLATQSAAAKTAATEASAEDAAQQARQRALERARRGLAGTIATSARGVLDPAPAFAARKNLLGE</sequence>
<dbReference type="Proteomes" id="UP000689967">
    <property type="component" value="Unassembled WGS sequence"/>
</dbReference>
<organism evidence="2 3">
    <name type="scientific">Falsiroseomonas oleicola</name>
    <dbReference type="NCBI Taxonomy" id="2801474"/>
    <lineage>
        <taxon>Bacteria</taxon>
        <taxon>Pseudomonadati</taxon>
        <taxon>Pseudomonadota</taxon>
        <taxon>Alphaproteobacteria</taxon>
        <taxon>Acetobacterales</taxon>
        <taxon>Roseomonadaceae</taxon>
        <taxon>Falsiroseomonas</taxon>
    </lineage>
</organism>